<evidence type="ECO:0000256" key="1">
    <source>
        <dbReference type="SAM" id="MobiDB-lite"/>
    </source>
</evidence>
<feature type="region of interest" description="Disordered" evidence="1">
    <location>
        <begin position="1"/>
        <end position="94"/>
    </location>
</feature>
<accession>A0A9Q1III3</accession>
<keyword evidence="3" id="KW-1185">Reference proteome</keyword>
<organism evidence="2 3">
    <name type="scientific">Synaphobranchus kaupii</name>
    <name type="common">Kaup's arrowtooth eel</name>
    <dbReference type="NCBI Taxonomy" id="118154"/>
    <lineage>
        <taxon>Eukaryota</taxon>
        <taxon>Metazoa</taxon>
        <taxon>Chordata</taxon>
        <taxon>Craniata</taxon>
        <taxon>Vertebrata</taxon>
        <taxon>Euteleostomi</taxon>
        <taxon>Actinopterygii</taxon>
        <taxon>Neopterygii</taxon>
        <taxon>Teleostei</taxon>
        <taxon>Anguilliformes</taxon>
        <taxon>Synaphobranchidae</taxon>
        <taxon>Synaphobranchus</taxon>
    </lineage>
</organism>
<proteinExistence type="predicted"/>
<comment type="caution">
    <text evidence="2">The sequence shown here is derived from an EMBL/GenBank/DDBJ whole genome shotgun (WGS) entry which is preliminary data.</text>
</comment>
<dbReference type="Proteomes" id="UP001152622">
    <property type="component" value="Chromosome 15"/>
</dbReference>
<reference evidence="2" key="1">
    <citation type="journal article" date="2023" name="Science">
        <title>Genome structures resolve the early diversification of teleost fishes.</title>
        <authorList>
            <person name="Parey E."/>
            <person name="Louis A."/>
            <person name="Montfort J."/>
            <person name="Bouchez O."/>
            <person name="Roques C."/>
            <person name="Iampietro C."/>
            <person name="Lluch J."/>
            <person name="Castinel A."/>
            <person name="Donnadieu C."/>
            <person name="Desvignes T."/>
            <person name="Floi Bucao C."/>
            <person name="Jouanno E."/>
            <person name="Wen M."/>
            <person name="Mejri S."/>
            <person name="Dirks R."/>
            <person name="Jansen H."/>
            <person name="Henkel C."/>
            <person name="Chen W.J."/>
            <person name="Zahm M."/>
            <person name="Cabau C."/>
            <person name="Klopp C."/>
            <person name="Thompson A.W."/>
            <person name="Robinson-Rechavi M."/>
            <person name="Braasch I."/>
            <person name="Lecointre G."/>
            <person name="Bobe J."/>
            <person name="Postlethwait J.H."/>
            <person name="Berthelot C."/>
            <person name="Roest Crollius H."/>
            <person name="Guiguen Y."/>
        </authorList>
    </citation>
    <scope>NUCLEOTIDE SEQUENCE</scope>
    <source>
        <strain evidence="2">WJC10195</strain>
    </source>
</reference>
<gene>
    <name evidence="2" type="ORF">SKAU_G00340960</name>
</gene>
<sequence length="185" mass="19429">MCSDQRVPLPPRAPLLPHFLRPSAAAPRREAGLSPVRHMASGSRSAPASVRSPTTLTLALTRLSAHTHSDRRTARSAGKGSPAQPGNLSVARGNVVTSGDPFVIESATLGTSQRPSFSQWHPPKCAHRAPASLTRAASAWTSGGALVPPGSQRPASSVWRVGAFSAAEREVSSLRRGGNPPPRFR</sequence>
<feature type="compositionally biased region" description="Low complexity" evidence="1">
    <location>
        <begin position="51"/>
        <end position="66"/>
    </location>
</feature>
<protein>
    <submittedName>
        <fullName evidence="2">Uncharacterized protein</fullName>
    </submittedName>
</protein>
<name>A0A9Q1III3_SYNKA</name>
<dbReference type="AlphaFoldDB" id="A0A9Q1III3"/>
<dbReference type="EMBL" id="JAINUF010000015">
    <property type="protein sequence ID" value="KAJ8341805.1"/>
    <property type="molecule type" value="Genomic_DNA"/>
</dbReference>
<evidence type="ECO:0000313" key="3">
    <source>
        <dbReference type="Proteomes" id="UP001152622"/>
    </source>
</evidence>
<evidence type="ECO:0000313" key="2">
    <source>
        <dbReference type="EMBL" id="KAJ8341805.1"/>
    </source>
</evidence>